<evidence type="ECO:0000256" key="1">
    <source>
        <dbReference type="PIRSR" id="PIRSR605502-1"/>
    </source>
</evidence>
<dbReference type="GO" id="GO:0046872">
    <property type="term" value="F:metal ion binding"/>
    <property type="evidence" value="ECO:0007669"/>
    <property type="project" value="UniProtKB-KW"/>
</dbReference>
<feature type="binding site" evidence="1">
    <location>
        <position position="56"/>
    </location>
    <ligand>
        <name>Mg(2+)</name>
        <dbReference type="ChEBI" id="CHEBI:18420"/>
        <label>1</label>
    </ligand>
</feature>
<keyword evidence="2" id="KW-0378">Hydrolase</keyword>
<dbReference type="InterPro" id="IPR036705">
    <property type="entry name" value="Ribosyl_crysJ1_sf"/>
</dbReference>
<dbReference type="eggNOG" id="COG1397">
    <property type="taxonomic scope" value="Bacteria"/>
</dbReference>
<dbReference type="EMBL" id="AP012029">
    <property type="protein sequence ID" value="BAJ62059.1"/>
    <property type="molecule type" value="Genomic_DNA"/>
</dbReference>
<protein>
    <submittedName>
        <fullName evidence="2">ADP-ribosyl-[dinitrogen reductase] glycohydrolase</fullName>
        <ecNumber evidence="2">3.2.2.24</ecNumber>
    </submittedName>
</protein>
<keyword evidence="2" id="KW-0326">Glycosidase</keyword>
<accession>E8MYB4</accession>
<feature type="binding site" evidence="1">
    <location>
        <position position="55"/>
    </location>
    <ligand>
        <name>Mg(2+)</name>
        <dbReference type="ChEBI" id="CHEBI:18420"/>
        <label>1</label>
    </ligand>
</feature>
<dbReference type="EC" id="3.2.2.24" evidence="2"/>
<gene>
    <name evidence="2" type="primary">draG</name>
    <name evidence="2" type="ordered locus">ANT_00250</name>
</gene>
<organism evidence="2 3">
    <name type="scientific">Anaerolinea thermophila (strain DSM 14523 / JCM 11388 / NBRC 100420 / UNI-1)</name>
    <dbReference type="NCBI Taxonomy" id="926569"/>
    <lineage>
        <taxon>Bacteria</taxon>
        <taxon>Bacillati</taxon>
        <taxon>Chloroflexota</taxon>
        <taxon>Anaerolineae</taxon>
        <taxon>Anaerolineales</taxon>
        <taxon>Anaerolineaceae</taxon>
        <taxon>Anaerolinea</taxon>
    </lineage>
</organism>
<keyword evidence="1" id="KW-0479">Metal-binding</keyword>
<reference evidence="2 3" key="1">
    <citation type="submission" date="2010-12" db="EMBL/GenBank/DDBJ databases">
        <title>Whole genome sequence of Anaerolinea thermophila UNI-1.</title>
        <authorList>
            <person name="Narita-Yamada S."/>
            <person name="Kishi E."/>
            <person name="Watanabe Y."/>
            <person name="Takasaki K."/>
            <person name="Ankai A."/>
            <person name="Oguchi A."/>
            <person name="Fukui S."/>
            <person name="Takahashi M."/>
            <person name="Yashiro I."/>
            <person name="Hosoyama A."/>
            <person name="Sekiguchi Y."/>
            <person name="Hanada S."/>
            <person name="Fujita N."/>
        </authorList>
    </citation>
    <scope>NUCLEOTIDE SEQUENCE [LARGE SCALE GENOMIC DNA]</scope>
    <source>
        <strain evidence="3">DSM 14523 / JCM 11388 / NBRC 100420 / UNI-1</strain>
    </source>
</reference>
<dbReference type="STRING" id="926569.ANT_00250"/>
<proteinExistence type="predicted"/>
<dbReference type="InterPro" id="IPR005502">
    <property type="entry name" value="Ribosyl_crysJ1"/>
</dbReference>
<dbReference type="InParanoid" id="E8MYB4"/>
<dbReference type="Gene3D" id="1.10.4080.10">
    <property type="entry name" value="ADP-ribosylation/Crystallin J1"/>
    <property type="match status" value="1"/>
</dbReference>
<dbReference type="Proteomes" id="UP000008922">
    <property type="component" value="Chromosome"/>
</dbReference>
<dbReference type="InterPro" id="IPR050792">
    <property type="entry name" value="ADP-ribosylglycohydrolase"/>
</dbReference>
<keyword evidence="3" id="KW-1185">Reference proteome</keyword>
<feature type="binding site" evidence="1">
    <location>
        <position position="258"/>
    </location>
    <ligand>
        <name>Mg(2+)</name>
        <dbReference type="ChEBI" id="CHEBI:18420"/>
        <label>1</label>
    </ligand>
</feature>
<dbReference type="HOGENOM" id="CLU_024566_8_2_0"/>
<sequence length="308" mass="33361">MKMTLQNRFRGCLLGLAVGDALGTTVEFRPRGSFEPLTDMLGGGPFHLKPGQWTDDTSMALCLASSLVACRGFDPRDQMERYCRWQDEGYWSSTGDCFDIGGTVAAALARFRATGEPFAGSTDPYSAGNGCIMRLAPIPMFYYPDLDAAEHYAAESSRTTHGAAECVDASRLMARMLVRALAGKSREEVVLGDRETFTGSPRITAIARGEYLEKDEAQIRSSGYVVHTLEAALWCFWRSESFADAVLRAANLGEDADTTAAVCGQFAGAFYGETGIPAGWLEKLALQEDIRALADALAEGKEEQRLGG</sequence>
<dbReference type="PANTHER" id="PTHR16222">
    <property type="entry name" value="ADP-RIBOSYLGLYCOHYDROLASE"/>
    <property type="match status" value="1"/>
</dbReference>
<dbReference type="Pfam" id="PF03747">
    <property type="entry name" value="ADP_ribosyl_GH"/>
    <property type="match status" value="1"/>
</dbReference>
<feature type="binding site" evidence="1">
    <location>
        <position position="257"/>
    </location>
    <ligand>
        <name>Mg(2+)</name>
        <dbReference type="ChEBI" id="CHEBI:18420"/>
        <label>1</label>
    </ligand>
</feature>
<comment type="cofactor">
    <cofactor evidence="1">
        <name>Mg(2+)</name>
        <dbReference type="ChEBI" id="CHEBI:18420"/>
    </cofactor>
    <text evidence="1">Binds 2 magnesium ions per subunit.</text>
</comment>
<feature type="binding site" evidence="1">
    <location>
        <position position="54"/>
    </location>
    <ligand>
        <name>Mg(2+)</name>
        <dbReference type="ChEBI" id="CHEBI:18420"/>
        <label>1</label>
    </ligand>
</feature>
<evidence type="ECO:0000313" key="2">
    <source>
        <dbReference type="EMBL" id="BAJ62059.1"/>
    </source>
</evidence>
<dbReference type="PANTHER" id="PTHR16222:SF12">
    <property type="entry name" value="ADP-RIBOSYLGLYCOHYDROLASE-RELATED"/>
    <property type="match status" value="1"/>
</dbReference>
<dbReference type="KEGG" id="atm:ANT_00250"/>
<dbReference type="SUPFAM" id="SSF101478">
    <property type="entry name" value="ADP-ribosylglycohydrolase"/>
    <property type="match status" value="1"/>
</dbReference>
<evidence type="ECO:0000313" key="3">
    <source>
        <dbReference type="Proteomes" id="UP000008922"/>
    </source>
</evidence>
<name>E8MYB4_ANATU</name>
<dbReference type="AlphaFoldDB" id="E8MYB4"/>
<dbReference type="GO" id="GO:0047407">
    <property type="term" value="F:ADP-ribosyl-[dinitrogen reductase] hydrolase activity"/>
    <property type="evidence" value="ECO:0007669"/>
    <property type="project" value="UniProtKB-EC"/>
</dbReference>
<feature type="binding site" evidence="1">
    <location>
        <position position="255"/>
    </location>
    <ligand>
        <name>Mg(2+)</name>
        <dbReference type="ChEBI" id="CHEBI:18420"/>
        <label>1</label>
    </ligand>
</feature>
<keyword evidence="1" id="KW-0460">Magnesium</keyword>